<evidence type="ECO:0000313" key="2">
    <source>
        <dbReference type="EMBL" id="CAB3754927.1"/>
    </source>
</evidence>
<accession>A0A6J5DN36</accession>
<evidence type="ECO:0000313" key="3">
    <source>
        <dbReference type="Proteomes" id="UP000494363"/>
    </source>
</evidence>
<gene>
    <name evidence="2" type="ORF">LMG29542_02492</name>
</gene>
<keyword evidence="1" id="KW-0812">Transmembrane</keyword>
<keyword evidence="3" id="KW-1185">Reference proteome</keyword>
<reference evidence="2 3" key="1">
    <citation type="submission" date="2020-04" db="EMBL/GenBank/DDBJ databases">
        <authorList>
            <person name="De Canck E."/>
        </authorList>
    </citation>
    <scope>NUCLEOTIDE SEQUENCE [LARGE SCALE GENOMIC DNA]</scope>
    <source>
        <strain evidence="2 3">LMG 29542</strain>
    </source>
</reference>
<dbReference type="Proteomes" id="UP000494363">
    <property type="component" value="Unassembled WGS sequence"/>
</dbReference>
<keyword evidence="1" id="KW-0472">Membrane</keyword>
<keyword evidence="1" id="KW-1133">Transmembrane helix</keyword>
<feature type="transmembrane region" description="Helical" evidence="1">
    <location>
        <begin position="23"/>
        <end position="44"/>
    </location>
</feature>
<protein>
    <submittedName>
        <fullName evidence="2">Uncharacterized protein</fullName>
    </submittedName>
</protein>
<feature type="transmembrane region" description="Helical" evidence="1">
    <location>
        <begin position="80"/>
        <end position="98"/>
    </location>
</feature>
<dbReference type="RefSeq" id="WP_175226750.1">
    <property type="nucleotide sequence ID" value="NZ_CADIKH010000009.1"/>
</dbReference>
<dbReference type="AlphaFoldDB" id="A0A6J5DN36"/>
<dbReference type="EMBL" id="CADIKH010000009">
    <property type="protein sequence ID" value="CAB3754927.1"/>
    <property type="molecule type" value="Genomic_DNA"/>
</dbReference>
<proteinExistence type="predicted"/>
<organism evidence="2 3">
    <name type="scientific">Paraburkholderia humisilvae</name>
    <dbReference type="NCBI Taxonomy" id="627669"/>
    <lineage>
        <taxon>Bacteria</taxon>
        <taxon>Pseudomonadati</taxon>
        <taxon>Pseudomonadota</taxon>
        <taxon>Betaproteobacteria</taxon>
        <taxon>Burkholderiales</taxon>
        <taxon>Burkholderiaceae</taxon>
        <taxon>Paraburkholderia</taxon>
    </lineage>
</organism>
<feature type="transmembrane region" description="Helical" evidence="1">
    <location>
        <begin position="50"/>
        <end position="68"/>
    </location>
</feature>
<evidence type="ECO:0000256" key="1">
    <source>
        <dbReference type="SAM" id="Phobius"/>
    </source>
</evidence>
<name>A0A6J5DN36_9BURK</name>
<sequence length="103" mass="11179">MAITNNTNHQDSWFRRNDWARPLIASLLVILAPMVAATLADGIVFTIPSWVNVVASVGGCVGLFLGALKARLTDTLSAKLFCAVGVIFGYVLAIWQIIQILKH</sequence>